<evidence type="ECO:0000313" key="11">
    <source>
        <dbReference type="EMBL" id="GEB52808.1"/>
    </source>
</evidence>
<evidence type="ECO:0000256" key="2">
    <source>
        <dbReference type="ARBA" id="ARBA00001946"/>
    </source>
</evidence>
<dbReference type="Gene3D" id="3.60.10.10">
    <property type="entry name" value="Endonuclease/exonuclease/phosphatase"/>
    <property type="match status" value="1"/>
</dbReference>
<evidence type="ECO:0000256" key="4">
    <source>
        <dbReference type="ARBA" id="ARBA00022723"/>
    </source>
</evidence>
<evidence type="ECO:0000256" key="3">
    <source>
        <dbReference type="ARBA" id="ARBA00022722"/>
    </source>
</evidence>
<dbReference type="AlphaFoldDB" id="A0A4Y3R7Q4"/>
<evidence type="ECO:0000256" key="7">
    <source>
        <dbReference type="ARBA" id="ARBA00022842"/>
    </source>
</evidence>
<dbReference type="InterPro" id="IPR005135">
    <property type="entry name" value="Endo/exonuclease/phosphatase"/>
</dbReference>
<gene>
    <name evidence="11" type="ORF">SCA03_53590</name>
</gene>
<keyword evidence="4" id="KW-0479">Metal-binding</keyword>
<dbReference type="EMBL" id="BJMM01000037">
    <property type="protein sequence ID" value="GEB52808.1"/>
    <property type="molecule type" value="Genomic_DNA"/>
</dbReference>
<proteinExistence type="predicted"/>
<dbReference type="GO" id="GO:0006281">
    <property type="term" value="P:DNA repair"/>
    <property type="evidence" value="ECO:0007669"/>
    <property type="project" value="UniProtKB-KW"/>
</dbReference>
<evidence type="ECO:0000256" key="1">
    <source>
        <dbReference type="ARBA" id="ARBA00001936"/>
    </source>
</evidence>
<evidence type="ECO:0000256" key="6">
    <source>
        <dbReference type="ARBA" id="ARBA00022801"/>
    </source>
</evidence>
<dbReference type="GO" id="GO:0004518">
    <property type="term" value="F:nuclease activity"/>
    <property type="evidence" value="ECO:0007669"/>
    <property type="project" value="UniProtKB-KW"/>
</dbReference>
<dbReference type="RefSeq" id="WP_086817784.1">
    <property type="nucleotide sequence ID" value="NZ_BJMM01000037.1"/>
</dbReference>
<evidence type="ECO:0000259" key="10">
    <source>
        <dbReference type="Pfam" id="PF03372"/>
    </source>
</evidence>
<dbReference type="GO" id="GO:0016787">
    <property type="term" value="F:hydrolase activity"/>
    <property type="evidence" value="ECO:0007669"/>
    <property type="project" value="UniProtKB-KW"/>
</dbReference>
<keyword evidence="5" id="KW-0227">DNA damage</keyword>
<keyword evidence="6" id="KW-0378">Hydrolase</keyword>
<dbReference type="PANTHER" id="PTHR15822:SF4">
    <property type="entry name" value="TYROSYL-DNA PHOSPHODIESTERASE 2"/>
    <property type="match status" value="1"/>
</dbReference>
<keyword evidence="3" id="KW-0540">Nuclease</keyword>
<dbReference type="OrthoDB" id="9787701at2"/>
<evidence type="ECO:0000256" key="5">
    <source>
        <dbReference type="ARBA" id="ARBA00022763"/>
    </source>
</evidence>
<sequence length="304" mass="32693">MRETAETAGKQTAKTETAPKEAGALQRPGVLRVMTMNVLAPGYADGEARRAVLHEEVRRLAPDVPALQEVTRREADGLAADGWHLVPHPAWGPDGVGAVLAARLPFGAWASDRLAVTERTSRTPWCGVVAAGLPLPEPLGTVVLVHHKPSWPYGFERERELQAVAAARLAEELRERCGARHTVLLGDLDAPPEAASLRFLRGLASLEGTSVCHQDAWEAVHPGEPGWTFSPRNPLVRDGDMPEEAGRRIDHILVGCGPCGPGLHIARCERVLTGPVDGVQASDHYGLFADLTPPHHPPGRWAGE</sequence>
<keyword evidence="8" id="KW-0234">DNA repair</keyword>
<comment type="cofactor">
    <cofactor evidence="1">
        <name>Mn(2+)</name>
        <dbReference type="ChEBI" id="CHEBI:29035"/>
    </cofactor>
</comment>
<evidence type="ECO:0000256" key="8">
    <source>
        <dbReference type="ARBA" id="ARBA00023204"/>
    </source>
</evidence>
<feature type="domain" description="Endonuclease/exonuclease/phosphatase" evidence="10">
    <location>
        <begin position="34"/>
        <end position="284"/>
    </location>
</feature>
<comment type="caution">
    <text evidence="11">The sequence shown here is derived from an EMBL/GenBank/DDBJ whole genome shotgun (WGS) entry which is preliminary data.</text>
</comment>
<feature type="region of interest" description="Disordered" evidence="9">
    <location>
        <begin position="1"/>
        <end position="26"/>
    </location>
</feature>
<keyword evidence="7" id="KW-0460">Magnesium</keyword>
<dbReference type="SUPFAM" id="SSF56219">
    <property type="entry name" value="DNase I-like"/>
    <property type="match status" value="1"/>
</dbReference>
<evidence type="ECO:0000313" key="12">
    <source>
        <dbReference type="Proteomes" id="UP000319210"/>
    </source>
</evidence>
<dbReference type="PANTHER" id="PTHR15822">
    <property type="entry name" value="TRAF AND TNF RECEPTOR-ASSOCIATED PROTEIN"/>
    <property type="match status" value="1"/>
</dbReference>
<dbReference type="InterPro" id="IPR036691">
    <property type="entry name" value="Endo/exonu/phosph_ase_sf"/>
</dbReference>
<dbReference type="InterPro" id="IPR051547">
    <property type="entry name" value="TDP2-like"/>
</dbReference>
<keyword evidence="12" id="KW-1185">Reference proteome</keyword>
<dbReference type="Proteomes" id="UP000319210">
    <property type="component" value="Unassembled WGS sequence"/>
</dbReference>
<name>A0A4Y3R7Q4_STRCI</name>
<reference evidence="11 12" key="1">
    <citation type="submission" date="2019-06" db="EMBL/GenBank/DDBJ databases">
        <title>Whole genome shotgun sequence of Streptomyces cacaoi subsp. cacaoi NBRC 12748.</title>
        <authorList>
            <person name="Hosoyama A."/>
            <person name="Uohara A."/>
            <person name="Ohji S."/>
            <person name="Ichikawa N."/>
        </authorList>
    </citation>
    <scope>NUCLEOTIDE SEQUENCE [LARGE SCALE GENOMIC DNA]</scope>
    <source>
        <strain evidence="11 12">NBRC 12748</strain>
    </source>
</reference>
<dbReference type="Pfam" id="PF03372">
    <property type="entry name" value="Exo_endo_phos"/>
    <property type="match status" value="1"/>
</dbReference>
<organism evidence="11 12">
    <name type="scientific">Streptomyces cacaoi</name>
    <dbReference type="NCBI Taxonomy" id="1898"/>
    <lineage>
        <taxon>Bacteria</taxon>
        <taxon>Bacillati</taxon>
        <taxon>Actinomycetota</taxon>
        <taxon>Actinomycetes</taxon>
        <taxon>Kitasatosporales</taxon>
        <taxon>Streptomycetaceae</taxon>
        <taxon>Streptomyces</taxon>
    </lineage>
</organism>
<dbReference type="GO" id="GO:0046872">
    <property type="term" value="F:metal ion binding"/>
    <property type="evidence" value="ECO:0007669"/>
    <property type="project" value="UniProtKB-KW"/>
</dbReference>
<protein>
    <recommendedName>
        <fullName evidence="10">Endonuclease/exonuclease/phosphatase domain-containing protein</fullName>
    </recommendedName>
</protein>
<evidence type="ECO:0000256" key="9">
    <source>
        <dbReference type="SAM" id="MobiDB-lite"/>
    </source>
</evidence>
<accession>A0A4Y3R7Q4</accession>
<comment type="cofactor">
    <cofactor evidence="2">
        <name>Mg(2+)</name>
        <dbReference type="ChEBI" id="CHEBI:18420"/>
    </cofactor>
</comment>